<reference evidence="8" key="1">
    <citation type="submission" date="2019-06" db="EMBL/GenBank/DDBJ databases">
        <authorList>
            <consortium name="Wellcome Sanger Institute Data Sharing"/>
        </authorList>
    </citation>
    <scope>NUCLEOTIDE SEQUENCE [LARGE SCALE GENOMIC DNA]</scope>
</reference>
<comment type="subcellular location">
    <subcellularLocation>
        <location evidence="1">Nucleus</location>
    </subcellularLocation>
</comment>
<dbReference type="Gene3D" id="1.10.10.10">
    <property type="entry name" value="Winged helix-like DNA-binding domain superfamily/Winged helix DNA-binding domain"/>
    <property type="match status" value="1"/>
</dbReference>
<proteinExistence type="inferred from homology"/>
<organism evidence="8 9">
    <name type="scientific">Myripristis murdjan</name>
    <name type="common">pinecone soldierfish</name>
    <dbReference type="NCBI Taxonomy" id="586833"/>
    <lineage>
        <taxon>Eukaryota</taxon>
        <taxon>Metazoa</taxon>
        <taxon>Chordata</taxon>
        <taxon>Craniata</taxon>
        <taxon>Vertebrata</taxon>
        <taxon>Euteleostomi</taxon>
        <taxon>Actinopterygii</taxon>
        <taxon>Neopterygii</taxon>
        <taxon>Teleostei</taxon>
        <taxon>Neoteleostei</taxon>
        <taxon>Acanthomorphata</taxon>
        <taxon>Holocentriformes</taxon>
        <taxon>Holocentridae</taxon>
        <taxon>Myripristis</taxon>
    </lineage>
</organism>
<keyword evidence="3" id="KW-0238">DNA-binding</keyword>
<dbReference type="InterPro" id="IPR036390">
    <property type="entry name" value="WH_DNA-bd_sf"/>
</dbReference>
<dbReference type="PANTHER" id="PTHR10015:SF278">
    <property type="entry name" value="HEAT SHOCK FACTOR PROTEIN 5"/>
    <property type="match status" value="1"/>
</dbReference>
<dbReference type="Pfam" id="PF00447">
    <property type="entry name" value="HSF_DNA-bind"/>
    <property type="match status" value="1"/>
</dbReference>
<feature type="domain" description="HSF-type DNA-binding" evidence="7">
    <location>
        <begin position="15"/>
        <end position="130"/>
    </location>
</feature>
<dbReference type="Ensembl" id="ENSMMDT00005042251.1">
    <property type="protein sequence ID" value="ENSMMDP00005041406.1"/>
    <property type="gene ID" value="ENSMMDG00005019123.1"/>
</dbReference>
<evidence type="ECO:0000256" key="3">
    <source>
        <dbReference type="ARBA" id="ARBA00023125"/>
    </source>
</evidence>
<feature type="region of interest" description="Disordered" evidence="6">
    <location>
        <begin position="136"/>
        <end position="170"/>
    </location>
</feature>
<dbReference type="GO" id="GO:0005634">
    <property type="term" value="C:nucleus"/>
    <property type="evidence" value="ECO:0007669"/>
    <property type="project" value="UniProtKB-SubCell"/>
</dbReference>
<evidence type="ECO:0000256" key="1">
    <source>
        <dbReference type="ARBA" id="ARBA00004123"/>
    </source>
</evidence>
<protein>
    <recommendedName>
        <fullName evidence="7">HSF-type DNA-binding domain-containing protein</fullName>
    </recommendedName>
</protein>
<dbReference type="GeneTree" id="ENSGT00510000048674"/>
<evidence type="ECO:0000256" key="5">
    <source>
        <dbReference type="RuleBase" id="RU004020"/>
    </source>
</evidence>
<reference evidence="8" key="3">
    <citation type="submission" date="2025-09" db="UniProtKB">
        <authorList>
            <consortium name="Ensembl"/>
        </authorList>
    </citation>
    <scope>IDENTIFICATION</scope>
</reference>
<dbReference type="Proteomes" id="UP000472263">
    <property type="component" value="Chromosome 14"/>
</dbReference>
<dbReference type="SMART" id="SM00415">
    <property type="entry name" value="HSF"/>
    <property type="match status" value="1"/>
</dbReference>
<evidence type="ECO:0000256" key="2">
    <source>
        <dbReference type="ARBA" id="ARBA00006403"/>
    </source>
</evidence>
<keyword evidence="4" id="KW-0539">Nucleus</keyword>
<dbReference type="InterPro" id="IPR000232">
    <property type="entry name" value="HSF_DNA-bd"/>
</dbReference>
<dbReference type="PANTHER" id="PTHR10015">
    <property type="entry name" value="HEAT SHOCK TRANSCRIPTION FACTOR"/>
    <property type="match status" value="1"/>
</dbReference>
<name>A0A668A8X5_9TELE</name>
<evidence type="ECO:0000256" key="6">
    <source>
        <dbReference type="SAM" id="MobiDB-lite"/>
    </source>
</evidence>
<sequence length="436" mass="48505">TVDMDAGEDLPLSINSNNFHAKLWRLVNDPTSSAIRWDGSGQGILIEQKLFEKQFLCPGQNTQENNRVFRTTNFTSFIRQLNLYGFRKVVATFNDSNNLKCACSPATQHHFHNPNFKRNRPELLVNLKRLTSSNKAKLQAGMEVNSRPPSRHHRFLPRTDGGGTGIKDTRGGSLLLGQTYKESAHPYHPNRSQPMKEYNQTPVPPRTLMMDHGAASSPTIFATDKGIPVSFMHHFPGMAPTPSTLHIQHGLQDLPNPGSQKFSSFSPHHAQYKPGFYSIVRQCYPPGPVASNTTGGGPQTASFSHLGYYQPSCHESVLQHGNQSQDVQNDENQEMRKGDVNLDTVFQIADGLQAPSNICLVRMVSPEKEVSVSKPFTSVCSSTLPFFPHFVNSANTRQAIPPAQYVSNSGRPVKEEQQQRKTVPVPNEAVNKVRVR</sequence>
<evidence type="ECO:0000313" key="9">
    <source>
        <dbReference type="Proteomes" id="UP000472263"/>
    </source>
</evidence>
<evidence type="ECO:0000256" key="4">
    <source>
        <dbReference type="ARBA" id="ARBA00023242"/>
    </source>
</evidence>
<dbReference type="GO" id="GO:0043565">
    <property type="term" value="F:sequence-specific DNA binding"/>
    <property type="evidence" value="ECO:0007669"/>
    <property type="project" value="InterPro"/>
</dbReference>
<dbReference type="GO" id="GO:0003700">
    <property type="term" value="F:DNA-binding transcription factor activity"/>
    <property type="evidence" value="ECO:0007669"/>
    <property type="project" value="InterPro"/>
</dbReference>
<dbReference type="InParanoid" id="A0A668A8X5"/>
<dbReference type="AlphaFoldDB" id="A0A668A8X5"/>
<dbReference type="InterPro" id="IPR036388">
    <property type="entry name" value="WH-like_DNA-bd_sf"/>
</dbReference>
<dbReference type="SUPFAM" id="SSF46785">
    <property type="entry name" value="Winged helix' DNA-binding domain"/>
    <property type="match status" value="1"/>
</dbReference>
<accession>A0A668A8X5</accession>
<feature type="region of interest" description="Disordered" evidence="6">
    <location>
        <begin position="405"/>
        <end position="436"/>
    </location>
</feature>
<reference evidence="8" key="2">
    <citation type="submission" date="2025-08" db="UniProtKB">
        <authorList>
            <consortium name="Ensembl"/>
        </authorList>
    </citation>
    <scope>IDENTIFICATION</scope>
</reference>
<evidence type="ECO:0000313" key="8">
    <source>
        <dbReference type="Ensembl" id="ENSMMDP00005041406.1"/>
    </source>
</evidence>
<keyword evidence="9" id="KW-1185">Reference proteome</keyword>
<comment type="similarity">
    <text evidence="2 5">Belongs to the HSF family.</text>
</comment>
<evidence type="ECO:0000259" key="7">
    <source>
        <dbReference type="SMART" id="SM00415"/>
    </source>
</evidence>
<dbReference type="FunCoup" id="A0A668A8X5">
    <property type="interactions" value="41"/>
</dbReference>